<evidence type="ECO:0000313" key="1">
    <source>
        <dbReference type="EMBL" id="AZU98700.1"/>
    </source>
</evidence>
<dbReference type="Proteomes" id="UP000287416">
    <property type="component" value="Segment"/>
</dbReference>
<organism evidence="1 2">
    <name type="scientific">Acinetobacter phage AbTZA1</name>
    <dbReference type="NCBI Taxonomy" id="2500827"/>
    <lineage>
        <taxon>Viruses</taxon>
        <taxon>Duplodnaviria</taxon>
        <taxon>Heunggongvirae</taxon>
        <taxon>Uroviricota</taxon>
        <taxon>Caudoviricetes</taxon>
        <taxon>Pantevenvirales</taxon>
        <taxon>Straboviridae</taxon>
        <taxon>Twarogvirinae</taxon>
        <taxon>Hadassahvirus</taxon>
        <taxon>Hadassahvirus azbtza1</taxon>
    </lineage>
</organism>
<reference evidence="1 2" key="1">
    <citation type="submission" date="2018-12" db="EMBL/GenBank/DDBJ databases">
        <title>Successful treatment of antibiotic resistant microbial bone infection with bacteriophages.</title>
        <authorList>
            <person name="Nir-Paz R."/>
            <person name="Gelman D."/>
            <person name="Khouri A."/>
            <person name="Sisson B.M."/>
            <person name="Fackler J."/>
            <person name="Oren S.A."/>
            <person name="Khalifa L."/>
            <person name="Rimon A."/>
            <person name="Glazer S.C."/>
            <person name="Moses A.E."/>
            <person name="Yoram W."/>
            <person name="Schooley R.T."/>
            <person name="Hazan R."/>
        </authorList>
    </citation>
    <scope>NUCLEOTIDE SEQUENCE [LARGE SCALE GENOMIC DNA]</scope>
</reference>
<proteinExistence type="predicted"/>
<dbReference type="EMBL" id="MK278860">
    <property type="protein sequence ID" value="AZU98700.1"/>
    <property type="molecule type" value="Genomic_DNA"/>
</dbReference>
<sequence>MNTTYLNPVDFRTGDIIEFTAEGLRSIKPLLKLFPEMKNSKQFFIVGARETQAEDEFTELLETTKGCTALKCVSTGKVFEIDPEDELFWAFFTNFTSHFFNKV</sequence>
<dbReference type="GeneID" id="55811593"/>
<evidence type="ECO:0000313" key="2">
    <source>
        <dbReference type="Proteomes" id="UP000287416"/>
    </source>
</evidence>
<name>A0A3T0IH10_9CAUD</name>
<dbReference type="RefSeq" id="YP_009882297.1">
    <property type="nucleotide sequence ID" value="NC_049445.1"/>
</dbReference>
<accession>A0A3T0IH10</accession>
<keyword evidence="2" id="KW-1185">Reference proteome</keyword>
<dbReference type="KEGG" id="vg:55811593"/>
<protein>
    <submittedName>
        <fullName evidence="1">Uncharacterized protein</fullName>
    </submittedName>
</protein>